<keyword evidence="4 5" id="KW-0472">Membrane</keyword>
<evidence type="ECO:0000256" key="5">
    <source>
        <dbReference type="SAM" id="Phobius"/>
    </source>
</evidence>
<protein>
    <submittedName>
        <fullName evidence="6">RTA1 like protein</fullName>
    </submittedName>
</protein>
<feature type="transmembrane region" description="Helical" evidence="5">
    <location>
        <begin position="12"/>
        <end position="35"/>
    </location>
</feature>
<evidence type="ECO:0000313" key="6">
    <source>
        <dbReference type="EMBL" id="KAJ9136871.1"/>
    </source>
</evidence>
<dbReference type="EMBL" id="JANBVO010000037">
    <property type="protein sequence ID" value="KAJ9136871.1"/>
    <property type="molecule type" value="Genomic_DNA"/>
</dbReference>
<evidence type="ECO:0000313" key="7">
    <source>
        <dbReference type="Proteomes" id="UP001174694"/>
    </source>
</evidence>
<evidence type="ECO:0000256" key="3">
    <source>
        <dbReference type="ARBA" id="ARBA00022989"/>
    </source>
</evidence>
<accession>A0AA38RMR7</accession>
<dbReference type="GO" id="GO:0016020">
    <property type="term" value="C:membrane"/>
    <property type="evidence" value="ECO:0007669"/>
    <property type="project" value="UniProtKB-SubCell"/>
</dbReference>
<dbReference type="Proteomes" id="UP001174694">
    <property type="component" value="Unassembled WGS sequence"/>
</dbReference>
<keyword evidence="2 5" id="KW-0812">Transmembrane</keyword>
<dbReference type="PANTHER" id="PTHR31465:SF1">
    <property type="entry name" value="PROTEIN RTA1-RELATED"/>
    <property type="match status" value="1"/>
</dbReference>
<feature type="transmembrane region" description="Helical" evidence="5">
    <location>
        <begin position="237"/>
        <end position="256"/>
    </location>
</feature>
<feature type="transmembrane region" description="Helical" evidence="5">
    <location>
        <begin position="47"/>
        <end position="69"/>
    </location>
</feature>
<feature type="transmembrane region" description="Helical" evidence="5">
    <location>
        <begin position="75"/>
        <end position="98"/>
    </location>
</feature>
<keyword evidence="7" id="KW-1185">Reference proteome</keyword>
<dbReference type="PANTHER" id="PTHR31465">
    <property type="entry name" value="PROTEIN RTA1-RELATED"/>
    <property type="match status" value="1"/>
</dbReference>
<proteinExistence type="predicted"/>
<dbReference type="Pfam" id="PF04479">
    <property type="entry name" value="RTA1"/>
    <property type="match status" value="1"/>
</dbReference>
<evidence type="ECO:0000256" key="2">
    <source>
        <dbReference type="ARBA" id="ARBA00022692"/>
    </source>
</evidence>
<comment type="subcellular location">
    <subcellularLocation>
        <location evidence="1">Membrane</location>
        <topology evidence="1">Multi-pass membrane protein</topology>
    </subcellularLocation>
</comment>
<dbReference type="InterPro" id="IPR007568">
    <property type="entry name" value="RTA1"/>
</dbReference>
<feature type="transmembrane region" description="Helical" evidence="5">
    <location>
        <begin position="200"/>
        <end position="217"/>
    </location>
</feature>
<comment type="caution">
    <text evidence="6">The sequence shown here is derived from an EMBL/GenBank/DDBJ whole genome shotgun (WGS) entry which is preliminary data.</text>
</comment>
<feature type="transmembrane region" description="Helical" evidence="5">
    <location>
        <begin position="157"/>
        <end position="179"/>
    </location>
</feature>
<keyword evidence="3 5" id="KW-1133">Transmembrane helix</keyword>
<name>A0AA38RMR7_9PEZI</name>
<gene>
    <name evidence="6" type="ORF">NKR23_g9449</name>
</gene>
<evidence type="ECO:0000256" key="1">
    <source>
        <dbReference type="ARBA" id="ARBA00004141"/>
    </source>
</evidence>
<evidence type="ECO:0000256" key="4">
    <source>
        <dbReference type="ARBA" id="ARBA00023136"/>
    </source>
</evidence>
<dbReference type="AlphaFoldDB" id="A0AA38RMR7"/>
<organism evidence="6 7">
    <name type="scientific">Pleurostoma richardsiae</name>
    <dbReference type="NCBI Taxonomy" id="41990"/>
    <lineage>
        <taxon>Eukaryota</taxon>
        <taxon>Fungi</taxon>
        <taxon>Dikarya</taxon>
        <taxon>Ascomycota</taxon>
        <taxon>Pezizomycotina</taxon>
        <taxon>Sordariomycetes</taxon>
        <taxon>Sordariomycetidae</taxon>
        <taxon>Calosphaeriales</taxon>
        <taxon>Pleurostomataceae</taxon>
        <taxon>Pleurostoma</taxon>
    </lineage>
</organism>
<sequence length="277" mass="31427">MPTLETHNGYPLWHYIPSLPAAIVFAVLFGAATFLHNYLMATRRTWFCIPFIVGGVFEIIGYVGRALAYNATGELIPYILQSIFLLLAPILFAASLYMTLSRVIFAVRGEKYSFVPARWITRIFVFGDVFSFLIQGSGAGLLVKADTKSETNTGQNVIIAGLIFQVVIFGIFCLTALVFNVKFRRHGQLRRARNVPWQGILIMLYVTSAFIMGRNIFRVIEYAMGQDGYLLEHEWSVYVFDGVLMLFTMLFFAYKYPSRLNRAKREEADTASELGQM</sequence>
<reference evidence="6" key="1">
    <citation type="submission" date="2022-07" db="EMBL/GenBank/DDBJ databases">
        <title>Fungi with potential for degradation of polypropylene.</title>
        <authorList>
            <person name="Gostincar C."/>
        </authorList>
    </citation>
    <scope>NUCLEOTIDE SEQUENCE</scope>
    <source>
        <strain evidence="6">EXF-13308</strain>
    </source>
</reference>
<feature type="transmembrane region" description="Helical" evidence="5">
    <location>
        <begin position="119"/>
        <end position="137"/>
    </location>
</feature>